<keyword evidence="4" id="KW-0804">Transcription</keyword>
<keyword evidence="1" id="KW-0805">Transcription regulation</keyword>
<dbReference type="PIRSF" id="PIRSF000770">
    <property type="entry name" value="RNA_pol_sigma-SigE/K"/>
    <property type="match status" value="1"/>
</dbReference>
<dbReference type="SUPFAM" id="SSF88946">
    <property type="entry name" value="Sigma2 domain of RNA polymerase sigma factors"/>
    <property type="match status" value="1"/>
</dbReference>
<dbReference type="InterPro" id="IPR007630">
    <property type="entry name" value="RNA_pol_sigma70_r4"/>
</dbReference>
<dbReference type="InterPro" id="IPR013324">
    <property type="entry name" value="RNA_pol_sigma_r3/r4-like"/>
</dbReference>
<dbReference type="SUPFAM" id="SSF88659">
    <property type="entry name" value="Sigma3 and sigma4 domains of RNA polymerase sigma factors"/>
    <property type="match status" value="2"/>
</dbReference>
<keyword evidence="3" id="KW-0238">DNA-binding</keyword>
<evidence type="ECO:0000259" key="5">
    <source>
        <dbReference type="PROSITE" id="PS00716"/>
    </source>
</evidence>
<dbReference type="NCBIfam" id="NF005809">
    <property type="entry name" value="PRK07670.1"/>
    <property type="match status" value="1"/>
</dbReference>
<evidence type="ECO:0000256" key="2">
    <source>
        <dbReference type="ARBA" id="ARBA00023082"/>
    </source>
</evidence>
<evidence type="ECO:0000313" key="7">
    <source>
        <dbReference type="Proteomes" id="UP001596147"/>
    </source>
</evidence>
<dbReference type="PRINTS" id="PR00046">
    <property type="entry name" value="SIGMA70FCT"/>
</dbReference>
<reference evidence="7" key="1">
    <citation type="journal article" date="2019" name="Int. J. Syst. Evol. Microbiol.">
        <title>The Global Catalogue of Microorganisms (GCM) 10K type strain sequencing project: providing services to taxonomists for standard genome sequencing and annotation.</title>
        <authorList>
            <consortium name="The Broad Institute Genomics Platform"/>
            <consortium name="The Broad Institute Genome Sequencing Center for Infectious Disease"/>
            <person name="Wu L."/>
            <person name="Ma J."/>
        </authorList>
    </citation>
    <scope>NUCLEOTIDE SEQUENCE [LARGE SCALE GENOMIC DNA]</scope>
    <source>
        <strain evidence="7">CGMCC 1.12237</strain>
    </source>
</reference>
<dbReference type="NCBIfam" id="TIGR02937">
    <property type="entry name" value="sigma70-ECF"/>
    <property type="match status" value="1"/>
</dbReference>
<dbReference type="Pfam" id="PF04542">
    <property type="entry name" value="Sigma70_r2"/>
    <property type="match status" value="1"/>
</dbReference>
<comment type="caution">
    <text evidence="6">The sequence shown here is derived from an EMBL/GenBank/DDBJ whole genome shotgun (WGS) entry which is preliminary data.</text>
</comment>
<dbReference type="PROSITE" id="PS00716">
    <property type="entry name" value="SIGMA70_2"/>
    <property type="match status" value="1"/>
</dbReference>
<proteinExistence type="predicted"/>
<protein>
    <submittedName>
        <fullName evidence="6">FliA/WhiG family RNA polymerase sigma factor</fullName>
    </submittedName>
</protein>
<keyword evidence="2" id="KW-0731">Sigma factor</keyword>
<dbReference type="InterPro" id="IPR000943">
    <property type="entry name" value="RNA_pol_sigma70"/>
</dbReference>
<dbReference type="CDD" id="cd06171">
    <property type="entry name" value="Sigma70_r4"/>
    <property type="match status" value="1"/>
</dbReference>
<dbReference type="PANTHER" id="PTHR30385:SF7">
    <property type="entry name" value="RNA POLYMERASE SIGMA FACTOR FLIA"/>
    <property type="match status" value="1"/>
</dbReference>
<evidence type="ECO:0000256" key="3">
    <source>
        <dbReference type="ARBA" id="ARBA00023125"/>
    </source>
</evidence>
<dbReference type="PANTHER" id="PTHR30385">
    <property type="entry name" value="SIGMA FACTOR F FLAGELLAR"/>
    <property type="match status" value="1"/>
</dbReference>
<keyword evidence="7" id="KW-1185">Reference proteome</keyword>
<organism evidence="6 7">
    <name type="scientific">Lederbergia graminis</name>
    <dbReference type="NCBI Taxonomy" id="735518"/>
    <lineage>
        <taxon>Bacteria</taxon>
        <taxon>Bacillati</taxon>
        <taxon>Bacillota</taxon>
        <taxon>Bacilli</taxon>
        <taxon>Bacillales</taxon>
        <taxon>Bacillaceae</taxon>
        <taxon>Lederbergia</taxon>
    </lineage>
</organism>
<evidence type="ECO:0000313" key="6">
    <source>
        <dbReference type="EMBL" id="MFC5463741.1"/>
    </source>
</evidence>
<dbReference type="Gene3D" id="1.20.140.160">
    <property type="match status" value="1"/>
</dbReference>
<gene>
    <name evidence="6" type="ORF">ACFPM4_03105</name>
</gene>
<dbReference type="InterPro" id="IPR012845">
    <property type="entry name" value="RNA_pol_sigma_FliA_WhiG"/>
</dbReference>
<feature type="domain" description="RNA polymerase sigma-70" evidence="5">
    <location>
        <begin position="219"/>
        <end position="245"/>
    </location>
</feature>
<dbReference type="InterPro" id="IPR007627">
    <property type="entry name" value="RNA_pol_sigma70_r2"/>
</dbReference>
<accession>A0ABW0LH01</accession>
<dbReference type="Pfam" id="PF04539">
    <property type="entry name" value="Sigma70_r3"/>
    <property type="match status" value="1"/>
</dbReference>
<dbReference type="NCBIfam" id="TIGR02479">
    <property type="entry name" value="FliA_WhiG"/>
    <property type="match status" value="1"/>
</dbReference>
<dbReference type="Pfam" id="PF04545">
    <property type="entry name" value="Sigma70_r4"/>
    <property type="match status" value="1"/>
</dbReference>
<dbReference type="InterPro" id="IPR014284">
    <property type="entry name" value="RNA_pol_sigma-70_dom"/>
</dbReference>
<evidence type="ECO:0000256" key="4">
    <source>
        <dbReference type="ARBA" id="ARBA00023163"/>
    </source>
</evidence>
<evidence type="ECO:0000256" key="1">
    <source>
        <dbReference type="ARBA" id="ARBA00023015"/>
    </source>
</evidence>
<dbReference type="InterPro" id="IPR007624">
    <property type="entry name" value="RNA_pol_sigma70_r3"/>
</dbReference>
<dbReference type="Gene3D" id="1.10.1740.10">
    <property type="match status" value="1"/>
</dbReference>
<dbReference type="Proteomes" id="UP001596147">
    <property type="component" value="Unassembled WGS sequence"/>
</dbReference>
<dbReference type="RefSeq" id="WP_382347588.1">
    <property type="nucleotide sequence ID" value="NZ_JBHSMC010000001.1"/>
</dbReference>
<name>A0ABW0LH01_9BACI</name>
<dbReference type="InterPro" id="IPR013325">
    <property type="entry name" value="RNA_pol_sigma_r2"/>
</dbReference>
<sequence length="253" mass="29438">MANSPPIEEQKQWERWVHSRDADAGNFLVERYMPLVLFHVQRISVGLPRNISREEIKSLGMVGLLDALHKYDYSRDIKFDTYASFRIKGAIMDGLRKEDWLPRNTREKVKKIDEVTNKLEQLLMRYPTPAEIAEETGLSEEEVSKTLNEDFFANILSIDEQSNDQDEDSHFFVLKDENTITPEAQIIKSEWLQELAEAVQELNEKEQLVLSLFYNEELTLTEIGEVMQLSTSRISQIHSKALVKIRAILLKRK</sequence>
<dbReference type="NCBIfam" id="NF005413">
    <property type="entry name" value="PRK06986.1"/>
    <property type="match status" value="1"/>
</dbReference>
<dbReference type="EMBL" id="JBHSMC010000001">
    <property type="protein sequence ID" value="MFC5463741.1"/>
    <property type="molecule type" value="Genomic_DNA"/>
</dbReference>